<dbReference type="OrthoDB" id="5986131at2759"/>
<evidence type="ECO:0000256" key="1">
    <source>
        <dbReference type="SAM" id="Coils"/>
    </source>
</evidence>
<evidence type="ECO:0000313" key="3">
    <source>
        <dbReference type="Proteomes" id="UP000225706"/>
    </source>
</evidence>
<name>A0A2B4RNA3_STYPI</name>
<accession>A0A2B4RNA3</accession>
<dbReference type="Proteomes" id="UP000225706">
    <property type="component" value="Unassembled WGS sequence"/>
</dbReference>
<keyword evidence="3" id="KW-1185">Reference proteome</keyword>
<feature type="coiled-coil region" evidence="1">
    <location>
        <begin position="232"/>
        <end position="259"/>
    </location>
</feature>
<keyword evidence="1" id="KW-0175">Coiled coil</keyword>
<protein>
    <submittedName>
        <fullName evidence="2">Uncharacterized protein</fullName>
    </submittedName>
</protein>
<dbReference type="AlphaFoldDB" id="A0A2B4RNA3"/>
<gene>
    <name evidence="2" type="ORF">AWC38_SpisGene17837</name>
</gene>
<dbReference type="EMBL" id="LSMT01000447">
    <property type="protein sequence ID" value="PFX17817.1"/>
    <property type="molecule type" value="Genomic_DNA"/>
</dbReference>
<reference evidence="3" key="1">
    <citation type="journal article" date="2017" name="bioRxiv">
        <title>Comparative analysis of the genomes of Stylophora pistillata and Acropora digitifera provides evidence for extensive differences between species of corals.</title>
        <authorList>
            <person name="Voolstra C.R."/>
            <person name="Li Y."/>
            <person name="Liew Y.J."/>
            <person name="Baumgarten S."/>
            <person name="Zoccola D."/>
            <person name="Flot J.-F."/>
            <person name="Tambutte S."/>
            <person name="Allemand D."/>
            <person name="Aranda M."/>
        </authorList>
    </citation>
    <scope>NUCLEOTIDE SEQUENCE [LARGE SCALE GENOMIC DNA]</scope>
</reference>
<sequence>MPWYSVNTSTMIQSLRWHVPEVKQVWLADDSAGGGRVEDLNHWYKYLCEDGKKYGYLVNGSKSWLILKSQELVDEAKWVFGDEVNITTEGKRHLGAVIGSKVYRDHYCTEKVQGWKGEILTLAEIAKSQPHAAYIVFTKGYKSKFTYCMQTIESFEEYVDPVQQFIDEMYLPIPFGQAEPLPDELSKLMTLTPAQGRLGIPDLITEAPQQYSASKLFTRQHVESIKSQSEIINTNEQLVEELMRDLQSLKAENTRSKIKSINASLDPELLCLTQQAGDKGASSWLNAIPLKDQGLAVNNQEFTCDCGTIYHCRTYRLPVLVVSHLIVTHVNSKTNQGKSTAAVFKEQESEKKRKYQQRVLEVEMGSFTPLIFGTNGGMGKECKMFMKHLAEKLAEKDVEGYPFVISWLRTRISFEMFKSVNTSIRGL</sequence>
<organism evidence="2 3">
    <name type="scientific">Stylophora pistillata</name>
    <name type="common">Smooth cauliflower coral</name>
    <dbReference type="NCBI Taxonomy" id="50429"/>
    <lineage>
        <taxon>Eukaryota</taxon>
        <taxon>Metazoa</taxon>
        <taxon>Cnidaria</taxon>
        <taxon>Anthozoa</taxon>
        <taxon>Hexacorallia</taxon>
        <taxon>Scleractinia</taxon>
        <taxon>Astrocoeniina</taxon>
        <taxon>Pocilloporidae</taxon>
        <taxon>Stylophora</taxon>
    </lineage>
</organism>
<proteinExistence type="predicted"/>
<evidence type="ECO:0000313" key="2">
    <source>
        <dbReference type="EMBL" id="PFX17817.1"/>
    </source>
</evidence>
<comment type="caution">
    <text evidence="2">The sequence shown here is derived from an EMBL/GenBank/DDBJ whole genome shotgun (WGS) entry which is preliminary data.</text>
</comment>